<feature type="domain" description="Fork-head" evidence="8">
    <location>
        <begin position="102"/>
        <end position="194"/>
    </location>
</feature>
<evidence type="ECO:0000256" key="5">
    <source>
        <dbReference type="ARBA" id="ARBA00023163"/>
    </source>
</evidence>
<feature type="region of interest" description="Disordered" evidence="7">
    <location>
        <begin position="338"/>
        <end position="358"/>
    </location>
</feature>
<dbReference type="InterPro" id="IPR036388">
    <property type="entry name" value="WH-like_DNA-bd_sf"/>
</dbReference>
<evidence type="ECO:0000256" key="3">
    <source>
        <dbReference type="ARBA" id="ARBA00023015"/>
    </source>
</evidence>
<dbReference type="PROSITE" id="PS50039">
    <property type="entry name" value="FORK_HEAD_3"/>
    <property type="match status" value="1"/>
</dbReference>
<keyword evidence="2" id="KW-0963">Cytoplasm</keyword>
<dbReference type="PANTHER" id="PTHR45767:SF1">
    <property type="entry name" value="FORKHEAD BOX PROTEIN O1"/>
    <property type="match status" value="1"/>
</dbReference>
<keyword evidence="10" id="KW-1185">Reference proteome</keyword>
<dbReference type="STRING" id="623744.A0A553N109"/>
<dbReference type="GO" id="GO:0000981">
    <property type="term" value="F:DNA-binding transcription factor activity, RNA polymerase II-specific"/>
    <property type="evidence" value="ECO:0007669"/>
    <property type="project" value="TreeGrafter"/>
</dbReference>
<organism evidence="9 10">
    <name type="scientific">Danionella cerebrum</name>
    <dbReference type="NCBI Taxonomy" id="2873325"/>
    <lineage>
        <taxon>Eukaryota</taxon>
        <taxon>Metazoa</taxon>
        <taxon>Chordata</taxon>
        <taxon>Craniata</taxon>
        <taxon>Vertebrata</taxon>
        <taxon>Euteleostomi</taxon>
        <taxon>Actinopterygii</taxon>
        <taxon>Neopterygii</taxon>
        <taxon>Teleostei</taxon>
        <taxon>Ostariophysi</taxon>
        <taxon>Cypriniformes</taxon>
        <taxon>Danionidae</taxon>
        <taxon>Danioninae</taxon>
        <taxon>Danionella</taxon>
    </lineage>
</organism>
<evidence type="ECO:0000256" key="4">
    <source>
        <dbReference type="ARBA" id="ARBA00023125"/>
    </source>
</evidence>
<evidence type="ECO:0000313" key="10">
    <source>
        <dbReference type="Proteomes" id="UP000316079"/>
    </source>
</evidence>
<dbReference type="Gene3D" id="1.10.10.10">
    <property type="entry name" value="Winged helix-like DNA-binding domain superfamily/Winged helix DNA-binding domain"/>
    <property type="match status" value="1"/>
</dbReference>
<dbReference type="GO" id="GO:0000978">
    <property type="term" value="F:RNA polymerase II cis-regulatory region sequence-specific DNA binding"/>
    <property type="evidence" value="ECO:0007669"/>
    <property type="project" value="TreeGrafter"/>
</dbReference>
<feature type="region of interest" description="Disordered" evidence="7">
    <location>
        <begin position="1"/>
        <end position="24"/>
    </location>
</feature>
<dbReference type="OrthoDB" id="5954824at2759"/>
<dbReference type="SUPFAM" id="SSF46785">
    <property type="entry name" value="Winged helix' DNA-binding domain"/>
    <property type="match status" value="1"/>
</dbReference>
<evidence type="ECO:0000256" key="1">
    <source>
        <dbReference type="ARBA" id="ARBA00004496"/>
    </source>
</evidence>
<dbReference type="PANTHER" id="PTHR45767">
    <property type="entry name" value="FORKHEAD BOX PROTEIN O"/>
    <property type="match status" value="1"/>
</dbReference>
<dbReference type="GO" id="GO:0005634">
    <property type="term" value="C:nucleus"/>
    <property type="evidence" value="ECO:0007669"/>
    <property type="project" value="UniProtKB-SubCell"/>
</dbReference>
<keyword evidence="4 6" id="KW-0238">DNA-binding</keyword>
<evidence type="ECO:0000259" key="8">
    <source>
        <dbReference type="PROSITE" id="PS50039"/>
    </source>
</evidence>
<dbReference type="EMBL" id="SRMA01027144">
    <property type="protein sequence ID" value="TRY59119.1"/>
    <property type="molecule type" value="Genomic_DNA"/>
</dbReference>
<keyword evidence="3" id="KW-0805">Transcription regulation</keyword>
<feature type="compositionally biased region" description="Basic residues" evidence="7">
    <location>
        <begin position="204"/>
        <end position="215"/>
    </location>
</feature>
<evidence type="ECO:0000313" key="9">
    <source>
        <dbReference type="EMBL" id="TRY59119.1"/>
    </source>
</evidence>
<feature type="region of interest" description="Disordered" evidence="7">
    <location>
        <begin position="171"/>
        <end position="239"/>
    </location>
</feature>
<dbReference type="Proteomes" id="UP000316079">
    <property type="component" value="Unassembled WGS sequence"/>
</dbReference>
<dbReference type="AlphaFoldDB" id="A0A553N109"/>
<evidence type="ECO:0000256" key="2">
    <source>
        <dbReference type="ARBA" id="ARBA00022490"/>
    </source>
</evidence>
<dbReference type="Pfam" id="PF00250">
    <property type="entry name" value="Forkhead"/>
    <property type="match status" value="1"/>
</dbReference>
<name>A0A553N109_9TELE</name>
<keyword evidence="6" id="KW-0539">Nucleus</keyword>
<keyword evidence="5" id="KW-0804">Transcription</keyword>
<comment type="caution">
    <text evidence="9">The sequence shown here is derived from an EMBL/GenBank/DDBJ whole genome shotgun (WGS) entry which is preliminary data.</text>
</comment>
<reference evidence="9 10" key="1">
    <citation type="journal article" date="2019" name="Sci. Data">
        <title>Hybrid genome assembly and annotation of Danionella translucida.</title>
        <authorList>
            <person name="Kadobianskyi M."/>
            <person name="Schulze L."/>
            <person name="Schuelke M."/>
            <person name="Judkewitz B."/>
        </authorList>
    </citation>
    <scope>NUCLEOTIDE SEQUENCE [LARGE SCALE GENOMIC DNA]</scope>
    <source>
        <strain evidence="9 10">Bolton</strain>
    </source>
</reference>
<accession>A0A553N109</accession>
<dbReference type="InterPro" id="IPR001766">
    <property type="entry name" value="Fork_head_dom"/>
</dbReference>
<dbReference type="SMART" id="SM00339">
    <property type="entry name" value="FH"/>
    <property type="match status" value="1"/>
</dbReference>
<sequence>MAEASQTQLADTDSDFEPLSRPRSCTWPLPRPELAAAACTPSPVSFVKHETSDDFISSLSLLEETEEKLLVLCGDFQPMPERAQQQVTPAQRKSGASRRNAWGNMSYADLITRAIESSPEKRLTLSQIYDWMVKSVPYFKDKGDSSSSAGWKVCALGSVLPRFVRAQNEGTGKSSWWTLNPDGGKRGKSPRRRAASMDNNSKFSKSRGRAAKKKMALQGGREGGAESTRSHYGKWPGNSHSNDDLDTWKTFRPCTSSHASALSGHLSPFIDDDLGDSELQKIYSGAGLGSTLPRLSDMTDSISHRENVMENLLDDFHLLSPKNQSAGCTVIPGSVFDRSPSSSSGYSLYSSPEMDAGDQQSQRFYNQTGMGRMLTRQECKSNYVPGAGTFGTSRCTAALLKELLTSDGDPSKLMPPIDTAAPHLQLGVYGSSTQVIEQNL</sequence>
<feature type="compositionally biased region" description="Polar residues" evidence="7">
    <location>
        <begin position="1"/>
        <end position="11"/>
    </location>
</feature>
<gene>
    <name evidence="9" type="ORF">DNTS_009561</name>
</gene>
<comment type="subcellular location">
    <subcellularLocation>
        <location evidence="1">Cytoplasm</location>
    </subcellularLocation>
    <subcellularLocation>
        <location evidence="6">Nucleus</location>
    </subcellularLocation>
</comment>
<evidence type="ECO:0000256" key="6">
    <source>
        <dbReference type="PROSITE-ProRule" id="PRU00089"/>
    </source>
</evidence>
<feature type="compositionally biased region" description="Low complexity" evidence="7">
    <location>
        <begin position="339"/>
        <end position="352"/>
    </location>
</feature>
<evidence type="ECO:0000256" key="7">
    <source>
        <dbReference type="SAM" id="MobiDB-lite"/>
    </source>
</evidence>
<protein>
    <recommendedName>
        <fullName evidence="8">Fork-head domain-containing protein</fullName>
    </recommendedName>
</protein>
<dbReference type="GO" id="GO:0005737">
    <property type="term" value="C:cytoplasm"/>
    <property type="evidence" value="ECO:0007669"/>
    <property type="project" value="UniProtKB-SubCell"/>
</dbReference>
<feature type="DNA-binding region" description="Fork-head" evidence="6">
    <location>
        <begin position="102"/>
        <end position="194"/>
    </location>
</feature>
<proteinExistence type="predicted"/>
<dbReference type="InterPro" id="IPR036390">
    <property type="entry name" value="WH_DNA-bd_sf"/>
</dbReference>